<evidence type="ECO:0000256" key="6">
    <source>
        <dbReference type="ARBA" id="ARBA00022448"/>
    </source>
</evidence>
<evidence type="ECO:0000313" key="14">
    <source>
        <dbReference type="EMBL" id="KAK9712339.1"/>
    </source>
</evidence>
<sequence length="281" mass="32302">MSRPQQDVDELFEIRNYFHIGNYQQCINEAQKLRKPSSAEIAVERDIFMYRSYIAQNKFLVVLDDIKPSSPEKLQPLKLLAEYLSNKSKRDAIVTQLDQKLNASANVDNEVWILVAAIIYQRENNFETAYRLLHTIESLDAMAMILDILLKINPQAWVFCASGKDDLRNAYYIYQDLIDKYGATPLLLNGQAVTYIAQGKMDEAETALLEAFDKDPNYADTLVNLIVLSQITAKNTEVANRYLAQLKDSHPDHPFLRERELKEKEFENICKQYAPSVKVQG</sequence>
<dbReference type="GO" id="GO:0006891">
    <property type="term" value="P:intra-Golgi vesicle-mediated transport"/>
    <property type="evidence" value="ECO:0007669"/>
    <property type="project" value="TreeGrafter"/>
</dbReference>
<dbReference type="InterPro" id="IPR011990">
    <property type="entry name" value="TPR-like_helical_dom_sf"/>
</dbReference>
<dbReference type="GO" id="GO:0006888">
    <property type="term" value="P:endoplasmic reticulum to Golgi vesicle-mediated transport"/>
    <property type="evidence" value="ECO:0007669"/>
    <property type="project" value="TreeGrafter"/>
</dbReference>
<dbReference type="PANTHER" id="PTHR10805:SF0">
    <property type="entry name" value="COATOMER SUBUNIT EPSILON"/>
    <property type="match status" value="1"/>
</dbReference>
<comment type="similarity">
    <text evidence="3 13">Belongs to the COPE family.</text>
</comment>
<evidence type="ECO:0000256" key="5">
    <source>
        <dbReference type="ARBA" id="ARBA00015828"/>
    </source>
</evidence>
<evidence type="ECO:0000256" key="13">
    <source>
        <dbReference type="PIRNR" id="PIRNR016478"/>
    </source>
</evidence>
<evidence type="ECO:0000256" key="11">
    <source>
        <dbReference type="ARBA" id="ARBA00023136"/>
    </source>
</evidence>
<name>A0AAW1K340_POPJA</name>
<dbReference type="PANTHER" id="PTHR10805">
    <property type="entry name" value="COATOMER SUBUNIT EPSILON"/>
    <property type="match status" value="1"/>
</dbReference>
<dbReference type="GO" id="GO:0015031">
    <property type="term" value="P:protein transport"/>
    <property type="evidence" value="ECO:0007669"/>
    <property type="project" value="UniProtKB-UniRule"/>
</dbReference>
<evidence type="ECO:0000256" key="2">
    <source>
        <dbReference type="ARBA" id="ARBA00004347"/>
    </source>
</evidence>
<evidence type="ECO:0000256" key="3">
    <source>
        <dbReference type="ARBA" id="ARBA00008827"/>
    </source>
</evidence>
<dbReference type="InterPro" id="IPR006822">
    <property type="entry name" value="Coatomer_esu"/>
</dbReference>
<keyword evidence="10 13" id="KW-0333">Golgi apparatus</keyword>
<dbReference type="AlphaFoldDB" id="A0AAW1K340"/>
<dbReference type="GO" id="GO:0005198">
    <property type="term" value="F:structural molecule activity"/>
    <property type="evidence" value="ECO:0007669"/>
    <property type="project" value="UniProtKB-UniRule"/>
</dbReference>
<comment type="subunit">
    <text evidence="4">Oligomeric complex that consists of at least the alpha, beta, beta', gamma, delta, epsilon and zeta subunits.</text>
</comment>
<dbReference type="Gene3D" id="1.25.40.10">
    <property type="entry name" value="Tetratricopeptide repeat domain"/>
    <property type="match status" value="2"/>
</dbReference>
<evidence type="ECO:0000256" key="8">
    <source>
        <dbReference type="ARBA" id="ARBA00022892"/>
    </source>
</evidence>
<protein>
    <recommendedName>
        <fullName evidence="5 13">Coatomer subunit epsilon</fullName>
    </recommendedName>
</protein>
<evidence type="ECO:0000313" key="15">
    <source>
        <dbReference type="Proteomes" id="UP001458880"/>
    </source>
</evidence>
<dbReference type="Proteomes" id="UP001458880">
    <property type="component" value="Unassembled WGS sequence"/>
</dbReference>
<keyword evidence="12 13" id="KW-0968">Cytoplasmic vesicle</keyword>
<organism evidence="14 15">
    <name type="scientific">Popillia japonica</name>
    <name type="common">Japanese beetle</name>
    <dbReference type="NCBI Taxonomy" id="7064"/>
    <lineage>
        <taxon>Eukaryota</taxon>
        <taxon>Metazoa</taxon>
        <taxon>Ecdysozoa</taxon>
        <taxon>Arthropoda</taxon>
        <taxon>Hexapoda</taxon>
        <taxon>Insecta</taxon>
        <taxon>Pterygota</taxon>
        <taxon>Neoptera</taxon>
        <taxon>Endopterygota</taxon>
        <taxon>Coleoptera</taxon>
        <taxon>Polyphaga</taxon>
        <taxon>Scarabaeiformia</taxon>
        <taxon>Scarabaeidae</taxon>
        <taxon>Rutelinae</taxon>
        <taxon>Popillia</taxon>
    </lineage>
</organism>
<proteinExistence type="inferred from homology"/>
<evidence type="ECO:0000256" key="1">
    <source>
        <dbReference type="ARBA" id="ARBA00004255"/>
    </source>
</evidence>
<comment type="caution">
    <text evidence="14">The sequence shown here is derived from an EMBL/GenBank/DDBJ whole genome shotgun (WGS) entry which is preliminary data.</text>
</comment>
<evidence type="ECO:0000256" key="7">
    <source>
        <dbReference type="ARBA" id="ARBA00022490"/>
    </source>
</evidence>
<evidence type="ECO:0000256" key="9">
    <source>
        <dbReference type="ARBA" id="ARBA00022927"/>
    </source>
</evidence>
<evidence type="ECO:0000256" key="4">
    <source>
        <dbReference type="ARBA" id="ARBA00011775"/>
    </source>
</evidence>
<evidence type="ECO:0000256" key="12">
    <source>
        <dbReference type="ARBA" id="ARBA00023329"/>
    </source>
</evidence>
<dbReference type="SUPFAM" id="SSF48452">
    <property type="entry name" value="TPR-like"/>
    <property type="match status" value="1"/>
</dbReference>
<keyword evidence="8 13" id="KW-0931">ER-Golgi transport</keyword>
<evidence type="ECO:0000256" key="10">
    <source>
        <dbReference type="ARBA" id="ARBA00023034"/>
    </source>
</evidence>
<keyword evidence="9 13" id="KW-0653">Protein transport</keyword>
<dbReference type="EMBL" id="JASPKY010000265">
    <property type="protein sequence ID" value="KAK9712339.1"/>
    <property type="molecule type" value="Genomic_DNA"/>
</dbReference>
<keyword evidence="11 13" id="KW-0472">Membrane</keyword>
<comment type="subcellular location">
    <subcellularLocation>
        <location evidence="2">Cytoplasmic vesicle</location>
        <location evidence="2">COPI-coated vesicle membrane</location>
        <topology evidence="2">Peripheral membrane protein</topology>
        <orientation evidence="2">Cytoplasmic side</orientation>
    </subcellularLocation>
    <subcellularLocation>
        <location evidence="1">Golgi apparatus membrane</location>
        <topology evidence="1">Peripheral membrane protein</topology>
        <orientation evidence="1">Cytoplasmic side</orientation>
    </subcellularLocation>
</comment>
<keyword evidence="6 13" id="KW-0813">Transport</keyword>
<gene>
    <name evidence="14" type="ORF">QE152_g24925</name>
</gene>
<comment type="function">
    <text evidence="13">The coatomer is a cytosolic protein complex that binds to dilysine motifs and reversibly associates with Golgi non-clathrin-coated vesicles, which further mediate biosynthetic protein transport from the ER, via the Golgi up to the trans Golgi network. The coatomer complex is required for budding from Golgi membranes, and is essential for the retrograde Golgi-to-ER transport of dilysine-tagged proteins.</text>
</comment>
<keyword evidence="7 13" id="KW-0963">Cytoplasm</keyword>
<dbReference type="GO" id="GO:0030126">
    <property type="term" value="C:COPI vesicle coat"/>
    <property type="evidence" value="ECO:0007669"/>
    <property type="project" value="TreeGrafter"/>
</dbReference>
<dbReference type="GO" id="GO:0006890">
    <property type="term" value="P:retrograde vesicle-mediated transport, Golgi to endoplasmic reticulum"/>
    <property type="evidence" value="ECO:0007669"/>
    <property type="project" value="UniProtKB-UniRule"/>
</dbReference>
<dbReference type="GO" id="GO:0000139">
    <property type="term" value="C:Golgi membrane"/>
    <property type="evidence" value="ECO:0007669"/>
    <property type="project" value="UniProtKB-SubCell"/>
</dbReference>
<dbReference type="PIRSF" id="PIRSF016478">
    <property type="entry name" value="Coatomer_esu"/>
    <property type="match status" value="1"/>
</dbReference>
<reference evidence="14 15" key="1">
    <citation type="journal article" date="2024" name="BMC Genomics">
        <title>De novo assembly and annotation of Popillia japonica's genome with initial clues to its potential as an invasive pest.</title>
        <authorList>
            <person name="Cucini C."/>
            <person name="Boschi S."/>
            <person name="Funari R."/>
            <person name="Cardaioli E."/>
            <person name="Iannotti N."/>
            <person name="Marturano G."/>
            <person name="Paoli F."/>
            <person name="Bruttini M."/>
            <person name="Carapelli A."/>
            <person name="Frati F."/>
            <person name="Nardi F."/>
        </authorList>
    </citation>
    <scope>NUCLEOTIDE SEQUENCE [LARGE SCALE GENOMIC DNA]</scope>
    <source>
        <strain evidence="14">DMR45628</strain>
    </source>
</reference>
<dbReference type="Pfam" id="PF04733">
    <property type="entry name" value="Coatomer_E"/>
    <property type="match status" value="2"/>
</dbReference>
<accession>A0AAW1K340</accession>
<keyword evidence="15" id="KW-1185">Reference proteome</keyword>